<comment type="caution">
    <text evidence="2">The sequence shown here is derived from an EMBL/GenBank/DDBJ whole genome shotgun (WGS) entry which is preliminary data.</text>
</comment>
<gene>
    <name evidence="2" type="ORF">IF129_05705</name>
</gene>
<feature type="transmembrane region" description="Helical" evidence="1">
    <location>
        <begin position="45"/>
        <end position="62"/>
    </location>
</feature>
<keyword evidence="3" id="KW-1185">Reference proteome</keyword>
<proteinExistence type="predicted"/>
<name>A0A927EYG1_9ACTN</name>
<evidence type="ECO:0000313" key="2">
    <source>
        <dbReference type="EMBL" id="MBD3931056.1"/>
    </source>
</evidence>
<keyword evidence="1" id="KW-0812">Transmembrane</keyword>
<feature type="transmembrane region" description="Helical" evidence="1">
    <location>
        <begin position="6"/>
        <end position="24"/>
    </location>
</feature>
<evidence type="ECO:0000313" key="3">
    <source>
        <dbReference type="Proteomes" id="UP000632289"/>
    </source>
</evidence>
<sequence length="181" mass="18068">MHGPALVGWLLTGVCALAGAVCLTRARRGAVGGTAGRAARRAREAAVAETVMAWSMALMSVPGARLPGPFYVALFAASALWALSLRSRGMGHQLHHLTEAAAMGYLVLSMSAGHHGGPAVVTGGLLLYFAGYAVAGGVRLLPVPAASGGPGPSPSAVLASPGVTDACRLTLALAMCAMLLG</sequence>
<reference evidence="2" key="1">
    <citation type="submission" date="2020-09" db="EMBL/GenBank/DDBJ databases">
        <title>Secondary metabolite and genome analysis of marine Streptomyces chumphonensis KK1-2T.</title>
        <authorList>
            <person name="Phongsopitanun W."/>
            <person name="Kanchanasin P."/>
            <person name="Pittayakhajonwut P."/>
            <person name="Suwanborirux K."/>
            <person name="Tanasupawat S."/>
        </authorList>
    </citation>
    <scope>NUCLEOTIDE SEQUENCE</scope>
    <source>
        <strain evidence="2">KK1-2</strain>
    </source>
</reference>
<dbReference type="EMBL" id="JACXYU010000002">
    <property type="protein sequence ID" value="MBD3931056.1"/>
    <property type="molecule type" value="Genomic_DNA"/>
</dbReference>
<organism evidence="2 3">
    <name type="scientific">Streptomyces chumphonensis</name>
    <dbReference type="NCBI Taxonomy" id="1214925"/>
    <lineage>
        <taxon>Bacteria</taxon>
        <taxon>Bacillati</taxon>
        <taxon>Actinomycetota</taxon>
        <taxon>Actinomycetes</taxon>
        <taxon>Kitasatosporales</taxon>
        <taxon>Streptomycetaceae</taxon>
        <taxon>Streptomyces</taxon>
    </lineage>
</organism>
<dbReference type="Pfam" id="PF17197">
    <property type="entry name" value="DUF5134"/>
    <property type="match status" value="1"/>
</dbReference>
<keyword evidence="1" id="KW-0472">Membrane</keyword>
<keyword evidence="1" id="KW-1133">Transmembrane helix</keyword>
<dbReference type="InterPro" id="IPR033458">
    <property type="entry name" value="DUF5134"/>
</dbReference>
<dbReference type="RefSeq" id="WP_191208371.1">
    <property type="nucleotide sequence ID" value="NZ_BAABKL010000023.1"/>
</dbReference>
<protein>
    <submittedName>
        <fullName evidence="2">DUF5134 domain-containing protein</fullName>
    </submittedName>
</protein>
<dbReference type="AlphaFoldDB" id="A0A927EYG1"/>
<dbReference type="Proteomes" id="UP000632289">
    <property type="component" value="Unassembled WGS sequence"/>
</dbReference>
<accession>A0A927EYG1</accession>
<feature type="transmembrane region" description="Helical" evidence="1">
    <location>
        <begin position="68"/>
        <end position="85"/>
    </location>
</feature>
<evidence type="ECO:0000256" key="1">
    <source>
        <dbReference type="SAM" id="Phobius"/>
    </source>
</evidence>